<proteinExistence type="predicted"/>
<name>B9T5S5_RICCO</name>
<evidence type="ECO:0000313" key="3">
    <source>
        <dbReference type="Proteomes" id="UP000008311"/>
    </source>
</evidence>
<dbReference type="Proteomes" id="UP000008311">
    <property type="component" value="Unassembled WGS sequence"/>
</dbReference>
<gene>
    <name evidence="2" type="ORF">RCOM_0196600</name>
</gene>
<feature type="transmembrane region" description="Helical" evidence="1">
    <location>
        <begin position="87"/>
        <end position="105"/>
    </location>
</feature>
<accession>B9T5S5</accession>
<keyword evidence="3" id="KW-1185">Reference proteome</keyword>
<evidence type="ECO:0000256" key="1">
    <source>
        <dbReference type="SAM" id="Phobius"/>
    </source>
</evidence>
<organism evidence="2 3">
    <name type="scientific">Ricinus communis</name>
    <name type="common">Castor bean</name>
    <dbReference type="NCBI Taxonomy" id="3988"/>
    <lineage>
        <taxon>Eukaryota</taxon>
        <taxon>Viridiplantae</taxon>
        <taxon>Streptophyta</taxon>
        <taxon>Embryophyta</taxon>
        <taxon>Tracheophyta</taxon>
        <taxon>Spermatophyta</taxon>
        <taxon>Magnoliopsida</taxon>
        <taxon>eudicotyledons</taxon>
        <taxon>Gunneridae</taxon>
        <taxon>Pentapetalae</taxon>
        <taxon>rosids</taxon>
        <taxon>fabids</taxon>
        <taxon>Malpighiales</taxon>
        <taxon>Euphorbiaceae</taxon>
        <taxon>Acalyphoideae</taxon>
        <taxon>Acalypheae</taxon>
        <taxon>Ricinus</taxon>
    </lineage>
</organism>
<dbReference type="EMBL" id="EQ974548">
    <property type="protein sequence ID" value="EEF28785.1"/>
    <property type="molecule type" value="Genomic_DNA"/>
</dbReference>
<sequence length="114" mass="13598">MDMVDVEKIAVVAVPYSGRRYLKCANRECKFFMWHSEKFNVHTFQLLTTLKKREKDLSWEEIKLFKEKKKVYDKAHVEVKELEKAKLLLQIVTVVAFSLSTFIMVKEIWFGMSF</sequence>
<keyword evidence="1" id="KW-1133">Transmembrane helix</keyword>
<keyword evidence="1" id="KW-0812">Transmembrane</keyword>
<dbReference type="AlphaFoldDB" id="B9T5S5"/>
<evidence type="ECO:0008006" key="4">
    <source>
        <dbReference type="Google" id="ProtNLM"/>
    </source>
</evidence>
<reference evidence="3" key="1">
    <citation type="journal article" date="2010" name="Nat. Biotechnol.">
        <title>Draft genome sequence of the oilseed species Ricinus communis.</title>
        <authorList>
            <person name="Chan A.P."/>
            <person name="Crabtree J."/>
            <person name="Zhao Q."/>
            <person name="Lorenzi H."/>
            <person name="Orvis J."/>
            <person name="Puiu D."/>
            <person name="Melake-Berhan A."/>
            <person name="Jones K.M."/>
            <person name="Redman J."/>
            <person name="Chen G."/>
            <person name="Cahoon E.B."/>
            <person name="Gedil M."/>
            <person name="Stanke M."/>
            <person name="Haas B.J."/>
            <person name="Wortman J.R."/>
            <person name="Fraser-Liggett C.M."/>
            <person name="Ravel J."/>
            <person name="Rabinowicz P.D."/>
        </authorList>
    </citation>
    <scope>NUCLEOTIDE SEQUENCE [LARGE SCALE GENOMIC DNA]</scope>
    <source>
        <strain evidence="3">cv. Hale</strain>
    </source>
</reference>
<evidence type="ECO:0000313" key="2">
    <source>
        <dbReference type="EMBL" id="EEF28785.1"/>
    </source>
</evidence>
<dbReference type="InParanoid" id="B9T5S5"/>
<protein>
    <recommendedName>
        <fullName evidence="4">Zinc finger GRF-type domain-containing protein</fullName>
    </recommendedName>
</protein>
<keyword evidence="1" id="KW-0472">Membrane</keyword>